<reference evidence="2 3" key="1">
    <citation type="submission" date="2015-07" db="EMBL/GenBank/DDBJ databases">
        <title>Comparative genomics of the Sigatoka disease complex on banana suggests a link between parallel evolutionary changes in Pseudocercospora fijiensis and Pseudocercospora eumusae and increased virulence on the banana host.</title>
        <authorList>
            <person name="Chang T.-C."/>
            <person name="Salvucci A."/>
            <person name="Crous P.W."/>
            <person name="Stergiopoulos I."/>
        </authorList>
    </citation>
    <scope>NUCLEOTIDE SEQUENCE [LARGE SCALE GENOMIC DNA]</scope>
    <source>
        <strain evidence="2 3">CBS 114824</strain>
    </source>
</reference>
<evidence type="ECO:0000313" key="3">
    <source>
        <dbReference type="Proteomes" id="UP000070133"/>
    </source>
</evidence>
<sequence length="159" mass="17451">MAEKWEQVFKTAAEATHSITQLIEAANEGDDLEGPYKEIEGKRDEVVKAAESAPSDIPDFDDEGAQLELKNAADIPVVAGNKLLTALEEKRDVWMSKQDLGKIVKEVIHTNNAVLEKPYPAANPYAPEITGKTKKLEAESNRLAKQHAKAEAEAAKKEE</sequence>
<dbReference type="OrthoDB" id="3643363at2759"/>
<dbReference type="EMBL" id="LFZN01000083">
    <property type="protein sequence ID" value="KXS99915.1"/>
    <property type="molecule type" value="Genomic_DNA"/>
</dbReference>
<name>A0A139HBV7_9PEZI</name>
<feature type="region of interest" description="Disordered" evidence="1">
    <location>
        <begin position="140"/>
        <end position="159"/>
    </location>
</feature>
<proteinExistence type="predicted"/>
<evidence type="ECO:0000256" key="1">
    <source>
        <dbReference type="SAM" id="MobiDB-lite"/>
    </source>
</evidence>
<evidence type="ECO:0000313" key="2">
    <source>
        <dbReference type="EMBL" id="KXS99915.1"/>
    </source>
</evidence>
<dbReference type="Proteomes" id="UP000070133">
    <property type="component" value="Unassembled WGS sequence"/>
</dbReference>
<organism evidence="2 3">
    <name type="scientific">Pseudocercospora eumusae</name>
    <dbReference type="NCBI Taxonomy" id="321146"/>
    <lineage>
        <taxon>Eukaryota</taxon>
        <taxon>Fungi</taxon>
        <taxon>Dikarya</taxon>
        <taxon>Ascomycota</taxon>
        <taxon>Pezizomycotina</taxon>
        <taxon>Dothideomycetes</taxon>
        <taxon>Dothideomycetidae</taxon>
        <taxon>Mycosphaerellales</taxon>
        <taxon>Mycosphaerellaceae</taxon>
        <taxon>Pseudocercospora</taxon>
    </lineage>
</organism>
<dbReference type="AlphaFoldDB" id="A0A139HBV7"/>
<accession>A0A139HBV7</accession>
<keyword evidence="3" id="KW-1185">Reference proteome</keyword>
<gene>
    <name evidence="2" type="ORF">AC578_899</name>
</gene>
<comment type="caution">
    <text evidence="2">The sequence shown here is derived from an EMBL/GenBank/DDBJ whole genome shotgun (WGS) entry which is preliminary data.</text>
</comment>
<protein>
    <submittedName>
        <fullName evidence="2">Uncharacterized protein</fullName>
    </submittedName>
</protein>